<dbReference type="GO" id="GO:0003677">
    <property type="term" value="F:DNA binding"/>
    <property type="evidence" value="ECO:0007669"/>
    <property type="project" value="UniProtKB-UniRule"/>
</dbReference>
<dbReference type="RefSeq" id="WP_102436355.1">
    <property type="nucleotide sequence ID" value="NZ_CAWNVI010000139.1"/>
</dbReference>
<dbReference type="PROSITE" id="PS51755">
    <property type="entry name" value="OMPR_PHOB"/>
    <property type="match status" value="1"/>
</dbReference>
<evidence type="ECO:0000256" key="3">
    <source>
        <dbReference type="SAM" id="MobiDB-lite"/>
    </source>
</evidence>
<feature type="region of interest" description="Disordered" evidence="3">
    <location>
        <begin position="150"/>
        <end position="173"/>
    </location>
</feature>
<feature type="compositionally biased region" description="Polar residues" evidence="3">
    <location>
        <begin position="159"/>
        <end position="173"/>
    </location>
</feature>
<dbReference type="GO" id="GO:0000160">
    <property type="term" value="P:phosphorelay signal transduction system"/>
    <property type="evidence" value="ECO:0007669"/>
    <property type="project" value="InterPro"/>
</dbReference>
<dbReference type="Pfam" id="PF00486">
    <property type="entry name" value="Trans_reg_C"/>
    <property type="match status" value="1"/>
</dbReference>
<evidence type="ECO:0000313" key="5">
    <source>
        <dbReference type="EMBL" id="PMM67290.1"/>
    </source>
</evidence>
<evidence type="ECO:0000256" key="1">
    <source>
        <dbReference type="ARBA" id="ARBA00023125"/>
    </source>
</evidence>
<dbReference type="CDD" id="cd00383">
    <property type="entry name" value="trans_reg_C"/>
    <property type="match status" value="1"/>
</dbReference>
<dbReference type="InterPro" id="IPR036388">
    <property type="entry name" value="WH-like_DNA-bd_sf"/>
</dbReference>
<evidence type="ECO:0000256" key="2">
    <source>
        <dbReference type="PROSITE-ProRule" id="PRU01091"/>
    </source>
</evidence>
<dbReference type="Gene3D" id="1.10.10.10">
    <property type="entry name" value="Winged helix-like DNA-binding domain superfamily/Winged helix DNA-binding domain"/>
    <property type="match status" value="1"/>
</dbReference>
<dbReference type="SMART" id="SM00862">
    <property type="entry name" value="Trans_reg_C"/>
    <property type="match status" value="1"/>
</dbReference>
<protein>
    <submittedName>
        <fullName evidence="5">Transcriptional regulator</fullName>
    </submittedName>
</protein>
<dbReference type="EMBL" id="MCZK01000139">
    <property type="protein sequence ID" value="PMM67290.1"/>
    <property type="molecule type" value="Genomic_DNA"/>
</dbReference>
<evidence type="ECO:0000259" key="4">
    <source>
        <dbReference type="PROSITE" id="PS51755"/>
    </source>
</evidence>
<evidence type="ECO:0000313" key="6">
    <source>
        <dbReference type="Proteomes" id="UP000235406"/>
    </source>
</evidence>
<dbReference type="OrthoDB" id="1971692at2"/>
<dbReference type="GO" id="GO:0006355">
    <property type="term" value="P:regulation of DNA-templated transcription"/>
    <property type="evidence" value="ECO:0007669"/>
    <property type="project" value="InterPro"/>
</dbReference>
<feature type="domain" description="OmpR/PhoB-type" evidence="4">
    <location>
        <begin position="6"/>
        <end position="109"/>
    </location>
</feature>
<feature type="DNA-binding region" description="OmpR/PhoB-type" evidence="2">
    <location>
        <begin position="6"/>
        <end position="109"/>
    </location>
</feature>
<dbReference type="SUPFAM" id="SSF46894">
    <property type="entry name" value="C-terminal effector domain of the bipartite response regulators"/>
    <property type="match status" value="1"/>
</dbReference>
<dbReference type="AlphaFoldDB" id="A0A2N7K1R4"/>
<keyword evidence="1 2" id="KW-0238">DNA-binding</keyword>
<proteinExistence type="predicted"/>
<dbReference type="InterPro" id="IPR001867">
    <property type="entry name" value="OmpR/PhoB-type_DNA-bd"/>
</dbReference>
<dbReference type="InterPro" id="IPR016032">
    <property type="entry name" value="Sig_transdc_resp-reg_C-effctor"/>
</dbReference>
<name>A0A2N7K1R4_9VIBR</name>
<accession>A0A2N7K1R4</accession>
<dbReference type="Proteomes" id="UP000235406">
    <property type="component" value="Unassembled WGS sequence"/>
</dbReference>
<sequence>MSNIGTKFILAQRFVFDPNSNSLVDQASDGEVVRLGSNESRILLMLSERPNEVITRNELHEYVWRDQGFEVDDSSLTQAVSTLRKMLKDSTKSPEFVKTVPKRGYQFIASVERSAPLSSSEQPVMAEIVESEMEPTLAFTTTAEEVVTEMTESEPVTKVQETNAEVEPKTTTNVAASKSSNKWTSFSILLVALIMPILVLTFTNPAESEFKTLAEVDGVKVQSPVNHPDLSSWLPAIEKCVLRYNTNHSGMLKPTEVIATGGQTNNLALNYIHPQDYSSENVTLRIYADQSDVNDICNGGQ</sequence>
<organism evidence="5 6">
    <name type="scientific">Vibrio lentus</name>
    <dbReference type="NCBI Taxonomy" id="136468"/>
    <lineage>
        <taxon>Bacteria</taxon>
        <taxon>Pseudomonadati</taxon>
        <taxon>Pseudomonadota</taxon>
        <taxon>Gammaproteobacteria</taxon>
        <taxon>Vibrionales</taxon>
        <taxon>Vibrionaceae</taxon>
        <taxon>Vibrio</taxon>
    </lineage>
</organism>
<comment type="caution">
    <text evidence="5">The sequence shown here is derived from an EMBL/GenBank/DDBJ whole genome shotgun (WGS) entry which is preliminary data.</text>
</comment>
<reference evidence="6" key="1">
    <citation type="submission" date="2016-07" db="EMBL/GenBank/DDBJ databases">
        <title>Nontailed viruses are major unrecognized killers of bacteria in the ocean.</title>
        <authorList>
            <person name="Kauffman K."/>
            <person name="Hussain F."/>
            <person name="Yang J."/>
            <person name="Arevalo P."/>
            <person name="Brown J."/>
            <person name="Cutler M."/>
            <person name="Kelly L."/>
            <person name="Polz M.F."/>
        </authorList>
    </citation>
    <scope>NUCLEOTIDE SEQUENCE [LARGE SCALE GENOMIC DNA]</scope>
    <source>
        <strain evidence="6">10N.261.46.F8</strain>
    </source>
</reference>
<gene>
    <name evidence="5" type="ORF">BCT49_10425</name>
</gene>